<feature type="compositionally biased region" description="Basic and acidic residues" evidence="2">
    <location>
        <begin position="371"/>
        <end position="400"/>
    </location>
</feature>
<gene>
    <name evidence="4" type="primary">essB</name>
    <name evidence="4" type="ORF">BG04_2640</name>
</gene>
<dbReference type="NCBIfam" id="TIGR03926">
    <property type="entry name" value="T7_EssB"/>
    <property type="match status" value="1"/>
</dbReference>
<dbReference type="Gene3D" id="1.10.510.10">
    <property type="entry name" value="Transferase(Phosphotransferase) domain 1"/>
    <property type="match status" value="1"/>
</dbReference>
<name>A0A0B6ACM3_PRIM2</name>
<organism evidence="4 5">
    <name type="scientific">Priestia megaterium (strain ATCC 14581 / DSM 32 / CCUG 1817 / JCM 2506 / NBRC 15308 / NCIMB 9376 / NCTC 10342 / NRRL B-14308 / VKM B-512 / Ford 19)</name>
    <name type="common">Bacillus megaterium</name>
    <dbReference type="NCBI Taxonomy" id="1348623"/>
    <lineage>
        <taxon>Bacteria</taxon>
        <taxon>Bacillati</taxon>
        <taxon>Bacillota</taxon>
        <taxon>Bacilli</taxon>
        <taxon>Bacillales</taxon>
        <taxon>Bacillaceae</taxon>
        <taxon>Priestia</taxon>
    </lineage>
</organism>
<dbReference type="HOGENOM" id="CLU_049737_1_1_9"/>
<dbReference type="Pfam" id="PF10140">
    <property type="entry name" value="YukC"/>
    <property type="match status" value="1"/>
</dbReference>
<evidence type="ECO:0000313" key="5">
    <source>
        <dbReference type="Proteomes" id="UP000031829"/>
    </source>
</evidence>
<dbReference type="KEGG" id="bmeg:BG04_2640"/>
<comment type="similarity">
    <text evidence="1">Belongs to the EssB family.</text>
</comment>
<dbReference type="AlphaFoldDB" id="A0A0B6ACM3"/>
<evidence type="ECO:0000313" key="4">
    <source>
        <dbReference type="EMBL" id="AJI22690.1"/>
    </source>
</evidence>
<proteinExistence type="inferred from homology"/>
<dbReference type="InterPro" id="IPR018778">
    <property type="entry name" value="T7SS_EssB"/>
</dbReference>
<evidence type="ECO:0000256" key="1">
    <source>
        <dbReference type="ARBA" id="ARBA00010163"/>
    </source>
</evidence>
<feature type="region of interest" description="Disordered" evidence="2">
    <location>
        <begin position="371"/>
        <end position="434"/>
    </location>
</feature>
<keyword evidence="3" id="KW-0472">Membrane</keyword>
<evidence type="ECO:0000256" key="2">
    <source>
        <dbReference type="SAM" id="MobiDB-lite"/>
    </source>
</evidence>
<feature type="transmembrane region" description="Helical" evidence="3">
    <location>
        <begin position="223"/>
        <end position="243"/>
    </location>
</feature>
<sequence>MSEKKPTYLEEQLEAVMTRHNNEYTFVFQKEKIRLNRSVEIEMLKDVNTAFQKEIMMSDNELKITIKPTSEFQPFTALRGKEEQQKWLFADQLIKQVKQHSFSRLHLLICPENIIFDKSLSPAFLHYGVKESLPPYESNGEQSFQELKATIAAAVDSSHTFEQYFKLYETLQLKEDAKKIMHISNEEELSQFVQHKLTQIEKHQKTLVQLPQKRWTIFKFSSVGILVLLIPALIYTFYSYFFAQPKQEAFVESNEYFLEKNYSKVVDTLEDYDIESMPKIVQYEIATSYLVNEKLGEEQKANALKTITLQSDPQYFAYWFYIGRGDNKKALEVSRLLEERSLIIYALMKYEGQLKTDNDLAADKKQEELDKVANELEEFKKENDQQEAEAAKQQEEKQAEEAQAAKQQEEEQKAAEAEKKKQEEQKKQQEDQSK</sequence>
<protein>
    <submittedName>
        <fullName evidence="4">Type VII secretion protein EssB</fullName>
    </submittedName>
</protein>
<evidence type="ECO:0000256" key="3">
    <source>
        <dbReference type="SAM" id="Phobius"/>
    </source>
</evidence>
<dbReference type="EMBL" id="CP009920">
    <property type="protein sequence ID" value="AJI22690.1"/>
    <property type="molecule type" value="Genomic_DNA"/>
</dbReference>
<keyword evidence="3" id="KW-0812">Transmembrane</keyword>
<feature type="compositionally biased region" description="Basic and acidic residues" evidence="2">
    <location>
        <begin position="407"/>
        <end position="434"/>
    </location>
</feature>
<dbReference type="GeneID" id="93640712"/>
<keyword evidence="3" id="KW-1133">Transmembrane helix</keyword>
<dbReference type="Proteomes" id="UP000031829">
    <property type="component" value="Chromosome"/>
</dbReference>
<reference evidence="4 5" key="1">
    <citation type="journal article" date="2015" name="Genome Announc.">
        <title>Complete genome sequences for 35 biothreat assay-relevant bacillus species.</title>
        <authorList>
            <person name="Johnson S.L."/>
            <person name="Daligault H.E."/>
            <person name="Davenport K.W."/>
            <person name="Jaissle J."/>
            <person name="Frey K.G."/>
            <person name="Ladner J.T."/>
            <person name="Broomall S.M."/>
            <person name="Bishop-Lilly K.A."/>
            <person name="Bruce D.C."/>
            <person name="Gibbons H.S."/>
            <person name="Coyne S.R."/>
            <person name="Lo C.C."/>
            <person name="Meincke L."/>
            <person name="Munk A.C."/>
            <person name="Koroleva G.I."/>
            <person name="Rosenzweig C.N."/>
            <person name="Palacios G.F."/>
            <person name="Redden C.L."/>
            <person name="Minogue T.D."/>
            <person name="Chain P.S."/>
        </authorList>
    </citation>
    <scope>NUCLEOTIDE SEQUENCE [LARGE SCALE GENOMIC DNA]</scope>
    <source>
        <strain evidence="5">ATCC 14581 / DSM 32 / JCM 2506 / NBRC 15308 / NCIMB 9376 / NCTC 10342 / NRRL B-14308 / VKM B-512</strain>
    </source>
</reference>
<dbReference type="Gene3D" id="1.25.40.680">
    <property type="entry name" value="Type VII secretion system EssB, C-terminal-like domain"/>
    <property type="match status" value="1"/>
</dbReference>
<dbReference type="InterPro" id="IPR042565">
    <property type="entry name" value="T7SS_EssB_C"/>
</dbReference>
<accession>A0A0B6ACM3</accession>
<dbReference type="RefSeq" id="WP_034654751.1">
    <property type="nucleotide sequence ID" value="NZ_BCVB01000013.1"/>
</dbReference>